<dbReference type="InterPro" id="IPR029017">
    <property type="entry name" value="Enolase-like_N"/>
</dbReference>
<evidence type="ECO:0000256" key="9">
    <source>
        <dbReference type="ARBA" id="ARBA00023152"/>
    </source>
</evidence>
<keyword evidence="6 12" id="KW-0964">Secreted</keyword>
<dbReference type="SFLD" id="SFLDS00001">
    <property type="entry name" value="Enolase"/>
    <property type="match status" value="1"/>
</dbReference>
<dbReference type="GO" id="GO:0004634">
    <property type="term" value="F:phosphopyruvate hydratase activity"/>
    <property type="evidence" value="ECO:0007669"/>
    <property type="project" value="UniProtKB-UniRule"/>
</dbReference>
<feature type="domain" description="Enolase N-terminal" evidence="17">
    <location>
        <begin position="36"/>
        <end position="166"/>
    </location>
</feature>
<keyword evidence="7 12" id="KW-0479">Metal-binding</keyword>
<dbReference type="GO" id="GO:0000287">
    <property type="term" value="F:magnesium ion binding"/>
    <property type="evidence" value="ECO:0007669"/>
    <property type="project" value="UniProtKB-UniRule"/>
</dbReference>
<keyword evidence="9 12" id="KW-0324">Glycolysis</keyword>
<sequence length="463" mass="50105">MHACIQSYNHDIEKLYCRIKLNQKNIRRFIMNYLEIEKVVGREILDSRGNPTVEAEVYLVDGTVARGTAPSGASTGEFEALELRDGDKSRYLGKGVTGAVENINTVINDTLTGMDASDIYAIDAAMIEADGTKDKSKLGANAILAVSIACARAAAVSLDIPLYRFLGGISGNRLPVPMMNIVNGGCHALSSGLDVQEFMIMPVGAPSFKECLRWCAEVFHALAAILKERGLATSVGDEGGFAPALKSDEEAIETILEAVKKAGYEPGKDFKIAMDAASSEWKSEKGKGFYKLPKAGTEYTSEELIEHWAKLCDKYPIISIEDGLDEEDWEGWQKLTARLGDRVQLVGDDLFVTNTERLAKGISLGAGNAILIKLNQIGSVSETLEAIKMAHKAGYTAISSHRSGETADTTIADLAVALNTCQIKTGAPSRSERVAKYNQLLRIEEELGKSAVYPGIKAFNVQQ</sequence>
<dbReference type="Pfam" id="PF00113">
    <property type="entry name" value="Enolase_C"/>
    <property type="match status" value="1"/>
</dbReference>
<dbReference type="InterPro" id="IPR020811">
    <property type="entry name" value="Enolase_N"/>
</dbReference>
<dbReference type="SMART" id="SM01192">
    <property type="entry name" value="Enolase_C"/>
    <property type="match status" value="1"/>
</dbReference>
<feature type="binding site" evidence="14">
    <location>
        <position position="187"/>
    </location>
    <ligand>
        <name>substrate</name>
    </ligand>
</feature>
<comment type="similarity">
    <text evidence="2 12">Belongs to the enolase family.</text>
</comment>
<evidence type="ECO:0000256" key="1">
    <source>
        <dbReference type="ARBA" id="ARBA00005031"/>
    </source>
</evidence>
<dbReference type="GO" id="GO:0005576">
    <property type="term" value="C:extracellular region"/>
    <property type="evidence" value="ECO:0007669"/>
    <property type="project" value="UniProtKB-SubCell"/>
</dbReference>
<feature type="domain" description="Enolase C-terminal TIM barrel" evidence="16">
    <location>
        <begin position="171"/>
        <end position="461"/>
    </location>
</feature>
<feature type="binding site" evidence="12">
    <location>
        <position position="196"/>
    </location>
    <ligand>
        <name>(2R)-2-phosphoglycerate</name>
        <dbReference type="ChEBI" id="CHEBI:58289"/>
    </ligand>
</feature>
<dbReference type="PaxDb" id="515619-EUBREC_2823"/>
<dbReference type="UniPathway" id="UPA00109">
    <property type="reaction ID" value="UER00187"/>
</dbReference>
<feature type="binding site" evidence="12">
    <location>
        <position position="402"/>
    </location>
    <ligand>
        <name>(2R)-2-phosphoglycerate</name>
        <dbReference type="ChEBI" id="CHEBI:58289"/>
    </ligand>
</feature>
<dbReference type="AlphaFoldDB" id="C4ZHR5"/>
<evidence type="ECO:0000256" key="10">
    <source>
        <dbReference type="ARBA" id="ARBA00023239"/>
    </source>
</evidence>
<evidence type="ECO:0000259" key="17">
    <source>
        <dbReference type="SMART" id="SM01193"/>
    </source>
</evidence>
<comment type="catalytic activity">
    <reaction evidence="11">
        <text>(2R)-2-phosphoglycerate = phosphoenolpyruvate + H2O</text>
        <dbReference type="Rhea" id="RHEA:10164"/>
        <dbReference type="ChEBI" id="CHEBI:15377"/>
        <dbReference type="ChEBI" id="CHEBI:58289"/>
        <dbReference type="ChEBI" id="CHEBI:58702"/>
        <dbReference type="EC" id="4.2.1.11"/>
    </reaction>
    <physiologicalReaction direction="left-to-right" evidence="11">
        <dbReference type="Rhea" id="RHEA:10165"/>
    </physiologicalReaction>
</comment>
<feature type="binding site" evidence="12 15">
    <location>
        <position position="321"/>
    </location>
    <ligand>
        <name>Mg(2+)</name>
        <dbReference type="ChEBI" id="CHEBI:18420"/>
    </ligand>
</feature>
<dbReference type="HAMAP" id="MF_00318">
    <property type="entry name" value="Enolase"/>
    <property type="match status" value="1"/>
</dbReference>
<keyword evidence="8 12" id="KW-0460">Magnesium</keyword>
<comment type="subcellular location">
    <subcellularLocation>
        <location evidence="12">Cytoplasm</location>
    </subcellularLocation>
    <subcellularLocation>
        <location evidence="12">Secreted</location>
    </subcellularLocation>
    <subcellularLocation>
        <location evidence="12">Cell surface</location>
    </subcellularLocation>
    <text evidence="12">Fractions of enolase are present in both the cytoplasm and on the cell surface.</text>
</comment>
<evidence type="ECO:0000259" key="16">
    <source>
        <dbReference type="SMART" id="SM01192"/>
    </source>
</evidence>
<evidence type="ECO:0000256" key="14">
    <source>
        <dbReference type="PIRSR" id="PIRSR001400-2"/>
    </source>
</evidence>
<evidence type="ECO:0000256" key="3">
    <source>
        <dbReference type="ARBA" id="ARBA00012058"/>
    </source>
</evidence>
<dbReference type="Pfam" id="PF03952">
    <property type="entry name" value="Enolase_N"/>
    <property type="match status" value="1"/>
</dbReference>
<evidence type="ECO:0000256" key="11">
    <source>
        <dbReference type="ARBA" id="ARBA00048951"/>
    </source>
</evidence>
<dbReference type="PANTHER" id="PTHR11902">
    <property type="entry name" value="ENOLASE"/>
    <property type="match status" value="1"/>
</dbReference>
<feature type="binding site" evidence="14">
    <location>
        <begin position="400"/>
        <end position="403"/>
    </location>
    <ligand>
        <name>substrate</name>
    </ligand>
</feature>
<dbReference type="SUPFAM" id="SSF54826">
    <property type="entry name" value="Enolase N-terminal domain-like"/>
    <property type="match status" value="1"/>
</dbReference>
<comment type="cofactor">
    <cofactor evidence="12">
        <name>Mg(2+)</name>
        <dbReference type="ChEBI" id="CHEBI:18420"/>
    </cofactor>
    <text evidence="12">Binds a second Mg(2+) ion via substrate during catalysis.</text>
</comment>
<reference evidence="18 19" key="1">
    <citation type="journal article" date="2009" name="Proc. Natl. Acad. Sci. U.S.A.">
        <title>Characterizing a model human gut microbiota composed of members of its two dominant bacterial phyla.</title>
        <authorList>
            <person name="Mahowald M.A."/>
            <person name="Rey F.E."/>
            <person name="Seedorf H."/>
            <person name="Turnbaugh P.J."/>
            <person name="Fulton R.S."/>
            <person name="Wollam A."/>
            <person name="Shah N."/>
            <person name="Wang C."/>
            <person name="Magrini V."/>
            <person name="Wilson R.K."/>
            <person name="Cantarel B.L."/>
            <person name="Coutinho P.M."/>
            <person name="Henrissat B."/>
            <person name="Crock L.W."/>
            <person name="Russell A."/>
            <person name="Verberkmoes N.C."/>
            <person name="Hettich R.L."/>
            <person name="Gordon J.I."/>
        </authorList>
    </citation>
    <scope>NUCLEOTIDE SEQUENCE [LARGE SCALE GENOMIC DNA]</scope>
    <source>
        <strain evidence="19">ATCC 33656 / DSM 3377 / JCM 17463 / KCTC 5835 / LMG 30912 / VPI 0990</strain>
    </source>
</reference>
<proteinExistence type="inferred from homology"/>
<keyword evidence="10 12" id="KW-0456">Lyase</keyword>
<dbReference type="EMBL" id="CP001107">
    <property type="protein sequence ID" value="ACR76552.1"/>
    <property type="molecule type" value="Genomic_DNA"/>
</dbReference>
<gene>
    <name evidence="12" type="primary">eno</name>
    <name evidence="18" type="ordered locus">EUBREC_2823</name>
</gene>
<dbReference type="PIRSF" id="PIRSF001400">
    <property type="entry name" value="Enolase"/>
    <property type="match status" value="1"/>
</dbReference>
<evidence type="ECO:0000256" key="8">
    <source>
        <dbReference type="ARBA" id="ARBA00022842"/>
    </source>
</evidence>
<dbReference type="KEGG" id="ere:EUBREC_2823"/>
<feature type="binding site" evidence="14">
    <location>
        <position position="197"/>
    </location>
    <ligand>
        <name>substrate</name>
    </ligand>
</feature>
<dbReference type="Gene3D" id="3.30.390.10">
    <property type="entry name" value="Enolase-like, N-terminal domain"/>
    <property type="match status" value="1"/>
</dbReference>
<dbReference type="GO" id="GO:0000015">
    <property type="term" value="C:phosphopyruvate hydratase complex"/>
    <property type="evidence" value="ECO:0007669"/>
    <property type="project" value="InterPro"/>
</dbReference>
<evidence type="ECO:0000256" key="7">
    <source>
        <dbReference type="ARBA" id="ARBA00022723"/>
    </source>
</evidence>
<feature type="binding site" evidence="12">
    <location>
        <position position="424"/>
    </location>
    <ligand>
        <name>(2R)-2-phosphoglycerate</name>
        <dbReference type="ChEBI" id="CHEBI:58289"/>
    </ligand>
</feature>
<comment type="cofactor">
    <cofactor evidence="15">
        <name>Mg(2+)</name>
        <dbReference type="ChEBI" id="CHEBI:18420"/>
    </cofactor>
    <text evidence="15">Mg(2+) is required for catalysis and for stabilizing the dimer.</text>
</comment>
<dbReference type="SMART" id="SM01193">
    <property type="entry name" value="Enolase_N"/>
    <property type="match status" value="1"/>
</dbReference>
<evidence type="ECO:0000256" key="5">
    <source>
        <dbReference type="ARBA" id="ARBA00022490"/>
    </source>
</evidence>
<feature type="binding site" evidence="12 15">
    <location>
        <position position="348"/>
    </location>
    <ligand>
        <name>Mg(2+)</name>
        <dbReference type="ChEBI" id="CHEBI:18420"/>
    </ligand>
</feature>
<dbReference type="Gene3D" id="3.20.20.120">
    <property type="entry name" value="Enolase-like C-terminal domain"/>
    <property type="match status" value="1"/>
</dbReference>
<feature type="binding site" evidence="12">
    <location>
        <position position="373"/>
    </location>
    <ligand>
        <name>(2R)-2-phosphoglycerate</name>
        <dbReference type="ChEBI" id="CHEBI:58289"/>
    </ligand>
</feature>
<dbReference type="GO" id="GO:0006096">
    <property type="term" value="P:glycolytic process"/>
    <property type="evidence" value="ECO:0007669"/>
    <property type="project" value="UniProtKB-UniRule"/>
</dbReference>
<evidence type="ECO:0000313" key="19">
    <source>
        <dbReference type="Proteomes" id="UP000001477"/>
    </source>
</evidence>
<evidence type="ECO:0000256" key="13">
    <source>
        <dbReference type="PIRSR" id="PIRSR001400-1"/>
    </source>
</evidence>
<dbReference type="CDD" id="cd03313">
    <property type="entry name" value="enolase"/>
    <property type="match status" value="1"/>
</dbReference>
<dbReference type="Proteomes" id="UP000001477">
    <property type="component" value="Chromosome"/>
</dbReference>
<dbReference type="InterPro" id="IPR020809">
    <property type="entry name" value="Enolase_CS"/>
</dbReference>
<evidence type="ECO:0000256" key="4">
    <source>
        <dbReference type="ARBA" id="ARBA00017068"/>
    </source>
</evidence>
<evidence type="ECO:0000256" key="6">
    <source>
        <dbReference type="ARBA" id="ARBA00022525"/>
    </source>
</evidence>
<evidence type="ECO:0000256" key="12">
    <source>
        <dbReference type="HAMAP-Rule" id="MF_00318"/>
    </source>
</evidence>
<comment type="function">
    <text evidence="12">Catalyzes the reversible conversion of 2-phosphoglycerate (2-PG) into phosphoenolpyruvate (PEP). It is essential for the degradation of carbohydrates via glycolysis.</text>
</comment>
<dbReference type="PRINTS" id="PR00148">
    <property type="entry name" value="ENOLASE"/>
</dbReference>
<feature type="binding site" evidence="12 15">
    <location>
        <position position="275"/>
    </location>
    <ligand>
        <name>Mg(2+)</name>
        <dbReference type="ChEBI" id="CHEBI:18420"/>
    </ligand>
</feature>
<feature type="binding site" evidence="14">
    <location>
        <position position="321"/>
    </location>
    <ligand>
        <name>substrate</name>
    </ligand>
</feature>
<dbReference type="SUPFAM" id="SSF51604">
    <property type="entry name" value="Enolase C-terminal domain-like"/>
    <property type="match status" value="1"/>
</dbReference>
<dbReference type="PROSITE" id="PS00164">
    <property type="entry name" value="ENOLASE"/>
    <property type="match status" value="1"/>
</dbReference>
<dbReference type="PANTHER" id="PTHR11902:SF1">
    <property type="entry name" value="ENOLASE"/>
    <property type="match status" value="1"/>
</dbReference>
<dbReference type="SFLD" id="SFLDF00002">
    <property type="entry name" value="enolase"/>
    <property type="match status" value="1"/>
</dbReference>
<accession>C4ZHR5</accession>
<dbReference type="InterPro" id="IPR020810">
    <property type="entry name" value="Enolase_C"/>
</dbReference>
<feature type="binding site" evidence="14">
    <location>
        <position position="348"/>
    </location>
    <ligand>
        <name>substrate</name>
    </ligand>
</feature>
<feature type="active site" description="Proton donor" evidence="12 13">
    <location>
        <position position="238"/>
    </location>
</feature>
<dbReference type="EC" id="4.2.1.11" evidence="3 12"/>
<evidence type="ECO:0000313" key="18">
    <source>
        <dbReference type="EMBL" id="ACR76552.1"/>
    </source>
</evidence>
<name>C4ZHR5_AGARV</name>
<evidence type="ECO:0000256" key="2">
    <source>
        <dbReference type="ARBA" id="ARBA00009604"/>
    </source>
</evidence>
<feature type="binding site" evidence="12">
    <location>
        <position position="403"/>
    </location>
    <ligand>
        <name>(2R)-2-phosphoglycerate</name>
        <dbReference type="ChEBI" id="CHEBI:58289"/>
    </ligand>
</feature>
<evidence type="ECO:0000256" key="15">
    <source>
        <dbReference type="PIRSR" id="PIRSR001400-3"/>
    </source>
</evidence>
<dbReference type="GO" id="GO:0009986">
    <property type="term" value="C:cell surface"/>
    <property type="evidence" value="ECO:0007669"/>
    <property type="project" value="UniProtKB-SubCell"/>
</dbReference>
<dbReference type="FunFam" id="3.30.390.10:FF:000001">
    <property type="entry name" value="Enolase"/>
    <property type="match status" value="1"/>
</dbReference>
<dbReference type="InterPro" id="IPR000941">
    <property type="entry name" value="Enolase"/>
</dbReference>
<keyword evidence="5 12" id="KW-0963">Cytoplasm</keyword>
<dbReference type="NCBIfam" id="TIGR01060">
    <property type="entry name" value="eno"/>
    <property type="match status" value="1"/>
</dbReference>
<feature type="binding site" evidence="14">
    <location>
        <position position="424"/>
    </location>
    <ligand>
        <name>substrate</name>
    </ligand>
</feature>
<feature type="active site" description="Proton acceptor" evidence="12 13">
    <location>
        <position position="373"/>
    </location>
</feature>
<dbReference type="SFLD" id="SFLDG00178">
    <property type="entry name" value="enolase"/>
    <property type="match status" value="1"/>
</dbReference>
<dbReference type="FunFam" id="3.20.20.120:FF:000001">
    <property type="entry name" value="Enolase"/>
    <property type="match status" value="1"/>
</dbReference>
<dbReference type="HOGENOM" id="CLU_031223_2_1_9"/>
<dbReference type="InterPro" id="IPR036849">
    <property type="entry name" value="Enolase-like_C_sf"/>
</dbReference>
<organism evidence="18 19">
    <name type="scientific">Agathobacter rectalis (strain ATCC 33656 / DSM 3377 / JCM 17463 / KCTC 5835 / VPI 0990)</name>
    <name type="common">Eubacterium rectale</name>
    <dbReference type="NCBI Taxonomy" id="515619"/>
    <lineage>
        <taxon>Bacteria</taxon>
        <taxon>Bacillati</taxon>
        <taxon>Bacillota</taxon>
        <taxon>Clostridia</taxon>
        <taxon>Lachnospirales</taxon>
        <taxon>Lachnospiraceae</taxon>
        <taxon>Agathobacter</taxon>
    </lineage>
</organism>
<dbReference type="STRING" id="515619.EUBREC_2823"/>
<comment type="pathway">
    <text evidence="1 12">Carbohydrate degradation; glycolysis; pyruvate from D-glyceraldehyde 3-phosphate: step 4/5.</text>
</comment>
<protein>
    <recommendedName>
        <fullName evidence="4 12">Enolase</fullName>
        <ecNumber evidence="3 12">4.2.1.11</ecNumber>
    </recommendedName>
    <alternativeName>
        <fullName evidence="12">2-phospho-D-glycerate hydro-lyase</fullName>
    </alternativeName>
    <alternativeName>
        <fullName evidence="12">2-phosphoglycerate dehydratase</fullName>
    </alternativeName>
</protein>